<dbReference type="EMBL" id="CAKXAJ010024976">
    <property type="protein sequence ID" value="CAH2233525.1"/>
    <property type="molecule type" value="Genomic_DNA"/>
</dbReference>
<comment type="caution">
    <text evidence="1">The sequence shown here is derived from an EMBL/GenBank/DDBJ whole genome shotgun (WGS) entry which is preliminary data.</text>
</comment>
<organism evidence="1 2">
    <name type="scientific">Pararge aegeria aegeria</name>
    <dbReference type="NCBI Taxonomy" id="348720"/>
    <lineage>
        <taxon>Eukaryota</taxon>
        <taxon>Metazoa</taxon>
        <taxon>Ecdysozoa</taxon>
        <taxon>Arthropoda</taxon>
        <taxon>Hexapoda</taxon>
        <taxon>Insecta</taxon>
        <taxon>Pterygota</taxon>
        <taxon>Neoptera</taxon>
        <taxon>Endopterygota</taxon>
        <taxon>Lepidoptera</taxon>
        <taxon>Glossata</taxon>
        <taxon>Ditrysia</taxon>
        <taxon>Papilionoidea</taxon>
        <taxon>Nymphalidae</taxon>
        <taxon>Satyrinae</taxon>
        <taxon>Satyrini</taxon>
        <taxon>Parargina</taxon>
        <taxon>Pararge</taxon>
    </lineage>
</organism>
<proteinExistence type="predicted"/>
<dbReference type="AlphaFoldDB" id="A0A8S4RAC8"/>
<name>A0A8S4RAC8_9NEOP</name>
<gene>
    <name evidence="1" type="primary">jg10807</name>
    <name evidence="1" type="ORF">PAEG_LOCUS11480</name>
</gene>
<keyword evidence="2" id="KW-1185">Reference proteome</keyword>
<evidence type="ECO:0000313" key="1">
    <source>
        <dbReference type="EMBL" id="CAH2233525.1"/>
    </source>
</evidence>
<protein>
    <submittedName>
        <fullName evidence="1">Jg10807 protein</fullName>
    </submittedName>
</protein>
<reference evidence="1" key="1">
    <citation type="submission" date="2022-03" db="EMBL/GenBank/DDBJ databases">
        <authorList>
            <person name="Lindestad O."/>
        </authorList>
    </citation>
    <scope>NUCLEOTIDE SEQUENCE</scope>
</reference>
<accession>A0A8S4RAC8</accession>
<dbReference type="Proteomes" id="UP000838756">
    <property type="component" value="Unassembled WGS sequence"/>
</dbReference>
<sequence>MVSDDAARARLPRRFLFTLDLKVLGKMEAGRAFQNLAVRIRNEDAKRFVCVHGISTTDSCGTSRFDDKKMKEI</sequence>
<evidence type="ECO:0000313" key="2">
    <source>
        <dbReference type="Proteomes" id="UP000838756"/>
    </source>
</evidence>